<dbReference type="Proteomes" id="UP000594451">
    <property type="component" value="Chromosome"/>
</dbReference>
<dbReference type="Gene3D" id="3.40.50.620">
    <property type="entry name" value="HUPs"/>
    <property type="match status" value="1"/>
</dbReference>
<evidence type="ECO:0000256" key="3">
    <source>
        <dbReference type="ARBA" id="ARBA00022840"/>
    </source>
</evidence>
<dbReference type="KEGG" id="psup:E5P55_00580"/>
<protein>
    <recommendedName>
        <fullName evidence="6">Aminoacyl-tRNA synthetase class Ia domain-containing protein</fullName>
    </recommendedName>
</protein>
<dbReference type="GO" id="GO:0005524">
    <property type="term" value="F:ATP binding"/>
    <property type="evidence" value="ECO:0007669"/>
    <property type="project" value="UniProtKB-KW"/>
</dbReference>
<evidence type="ECO:0000256" key="2">
    <source>
        <dbReference type="ARBA" id="ARBA00022741"/>
    </source>
</evidence>
<evidence type="ECO:0000313" key="8">
    <source>
        <dbReference type="Proteomes" id="UP000594451"/>
    </source>
</evidence>
<dbReference type="SUPFAM" id="SSF52374">
    <property type="entry name" value="Nucleotidylyl transferase"/>
    <property type="match status" value="1"/>
</dbReference>
<keyword evidence="4" id="KW-0648">Protein biosynthesis</keyword>
<sequence length="48" mass="5675">MFFNRKLNYTKCFSIIIPPPNITGQLTIGHLLNNTIQDIFARYYIKKN</sequence>
<keyword evidence="8" id="KW-1185">Reference proteome</keyword>
<dbReference type="EMBL" id="CP039370">
    <property type="protein sequence ID" value="QPJ58470.1"/>
    <property type="molecule type" value="Genomic_DNA"/>
</dbReference>
<evidence type="ECO:0000259" key="6">
    <source>
        <dbReference type="Pfam" id="PF00133"/>
    </source>
</evidence>
<dbReference type="AlphaFoldDB" id="A0A7T0BRJ8"/>
<keyword evidence="2" id="KW-0547">Nucleotide-binding</keyword>
<keyword evidence="3" id="KW-0067">ATP-binding</keyword>
<evidence type="ECO:0000256" key="4">
    <source>
        <dbReference type="ARBA" id="ARBA00022917"/>
    </source>
</evidence>
<gene>
    <name evidence="7" type="ORF">E5P55_00580</name>
</gene>
<dbReference type="InterPro" id="IPR002300">
    <property type="entry name" value="aa-tRNA-synth_Ia"/>
</dbReference>
<evidence type="ECO:0000256" key="1">
    <source>
        <dbReference type="ARBA" id="ARBA00022598"/>
    </source>
</evidence>
<name>A0A7T0BRJ8_9BACT</name>
<dbReference type="InterPro" id="IPR014729">
    <property type="entry name" value="Rossmann-like_a/b/a_fold"/>
</dbReference>
<dbReference type="Pfam" id="PF00133">
    <property type="entry name" value="tRNA-synt_1"/>
    <property type="match status" value="1"/>
</dbReference>
<evidence type="ECO:0000313" key="7">
    <source>
        <dbReference type="EMBL" id="QPJ58470.1"/>
    </source>
</evidence>
<keyword evidence="1" id="KW-0436">Ligase</keyword>
<keyword evidence="5" id="KW-0030">Aminoacyl-tRNA synthetase</keyword>
<dbReference type="GO" id="GO:0006418">
    <property type="term" value="P:tRNA aminoacylation for protein translation"/>
    <property type="evidence" value="ECO:0007669"/>
    <property type="project" value="InterPro"/>
</dbReference>
<dbReference type="PROSITE" id="PS00178">
    <property type="entry name" value="AA_TRNA_LIGASE_I"/>
    <property type="match status" value="1"/>
</dbReference>
<evidence type="ECO:0000256" key="5">
    <source>
        <dbReference type="ARBA" id="ARBA00023146"/>
    </source>
</evidence>
<dbReference type="InterPro" id="IPR001412">
    <property type="entry name" value="aa-tRNA-synth_I_CS"/>
</dbReference>
<feature type="domain" description="Aminoacyl-tRNA synthetase class Ia" evidence="6">
    <location>
        <begin position="10"/>
        <end position="44"/>
    </location>
</feature>
<reference evidence="7 8" key="1">
    <citation type="journal article" date="2020" name="Sci. Rep.">
        <title>Morphology, ultrastructure, genomics, and phylogeny of Euplotes vanleeuwenhoeki sp. nov. and its ultra-reduced endosymbiont Candidatus Pinguicoccus supinus sp. nov.</title>
        <authorList>
            <person name="Serra V."/>
            <person name="Gammuto L."/>
            <person name="Nitla V."/>
            <person name="Castelli M."/>
            <person name="Lanzoni O."/>
            <person name="Sassera D."/>
            <person name="Bandi C."/>
            <person name="Sandeep B.V."/>
            <person name="Verni F."/>
            <person name="Modeo L."/>
            <person name="Petroni G."/>
        </authorList>
    </citation>
    <scope>NUCLEOTIDE SEQUENCE [LARGE SCALE GENOMIC DNA]</scope>
    <source>
        <strain evidence="7 8">KKR18_Esm</strain>
    </source>
</reference>
<dbReference type="GO" id="GO:0004812">
    <property type="term" value="F:aminoacyl-tRNA ligase activity"/>
    <property type="evidence" value="ECO:0007669"/>
    <property type="project" value="UniProtKB-KW"/>
</dbReference>
<organism evidence="7 8">
    <name type="scientific">Candidatus Pinguicoccus supinus</name>
    <dbReference type="NCBI Taxonomy" id="2529394"/>
    <lineage>
        <taxon>Bacteria</taxon>
        <taxon>Pseudomonadati</taxon>
        <taxon>Verrucomicrobiota</taxon>
        <taxon>Candidatus Pinguicoccus</taxon>
    </lineage>
</organism>
<proteinExistence type="predicted"/>
<accession>A0A7T0BRJ8</accession>